<name>A0A1L3I8K2_9RHOB</name>
<dbReference type="AlphaFoldDB" id="A0A1L3I8K2"/>
<dbReference type="EMBL" id="CP016364">
    <property type="protein sequence ID" value="APG48393.1"/>
    <property type="molecule type" value="Genomic_DNA"/>
</dbReference>
<dbReference type="STRING" id="1844006.PhaeoP97_03018"/>
<protein>
    <submittedName>
        <fullName evidence="1">Uncharacterized protein</fullName>
    </submittedName>
</protein>
<dbReference type="KEGG" id="php:PhaeoP97_03018"/>
<dbReference type="Proteomes" id="UP000183859">
    <property type="component" value="Chromosome"/>
</dbReference>
<proteinExistence type="predicted"/>
<accession>A0A1L3I8K2</accession>
<evidence type="ECO:0000313" key="1">
    <source>
        <dbReference type="EMBL" id="APG48393.1"/>
    </source>
</evidence>
<evidence type="ECO:0000313" key="2">
    <source>
        <dbReference type="Proteomes" id="UP000183859"/>
    </source>
</evidence>
<sequence>MEYSANATVKQAMLRAHEERGQVLRAIWASIFVSRRAKILRTEISRWA</sequence>
<keyword evidence="2" id="KW-1185">Reference proteome</keyword>
<organism evidence="1 2">
    <name type="scientific">Phaeobacter porticola</name>
    <dbReference type="NCBI Taxonomy" id="1844006"/>
    <lineage>
        <taxon>Bacteria</taxon>
        <taxon>Pseudomonadati</taxon>
        <taxon>Pseudomonadota</taxon>
        <taxon>Alphaproteobacteria</taxon>
        <taxon>Rhodobacterales</taxon>
        <taxon>Roseobacteraceae</taxon>
        <taxon>Phaeobacter</taxon>
    </lineage>
</organism>
<reference evidence="2" key="1">
    <citation type="submission" date="2016-07" db="EMBL/GenBank/DDBJ databases">
        <title>Phaeobacter portensis sp. nov., a tropodithietic acid producing bacterium isolated from a German harbor.</title>
        <authorList>
            <person name="Freese H.M."/>
            <person name="Bunk B."/>
            <person name="Breider S."/>
            <person name="Brinkhoff T."/>
        </authorList>
    </citation>
    <scope>NUCLEOTIDE SEQUENCE [LARGE SCALE GENOMIC DNA]</scope>
    <source>
        <strain evidence="2">P97</strain>
    </source>
</reference>
<gene>
    <name evidence="1" type="ORF">PhaeoP97_03018</name>
</gene>